<dbReference type="RefSeq" id="WP_041059181.1">
    <property type="nucleotide sequence ID" value="NZ_JXAL01000001.1"/>
</dbReference>
<dbReference type="Proteomes" id="UP000054526">
    <property type="component" value="Unassembled WGS sequence"/>
</dbReference>
<evidence type="ECO:0000256" key="1">
    <source>
        <dbReference type="SAM" id="MobiDB-lite"/>
    </source>
</evidence>
<protein>
    <recommendedName>
        <fullName evidence="4">DUF1641 domain-containing protein</fullName>
    </recommendedName>
</protein>
<dbReference type="EMBL" id="JXAL01000001">
    <property type="protein sequence ID" value="KIL37573.1"/>
    <property type="molecule type" value="Genomic_DNA"/>
</dbReference>
<feature type="region of interest" description="Disordered" evidence="1">
    <location>
        <begin position="162"/>
        <end position="187"/>
    </location>
</feature>
<accession>A0ABR5A979</accession>
<dbReference type="InterPro" id="IPR012440">
    <property type="entry name" value="DUF1641"/>
</dbReference>
<evidence type="ECO:0000313" key="2">
    <source>
        <dbReference type="EMBL" id="KIL37573.1"/>
    </source>
</evidence>
<feature type="compositionally biased region" description="Low complexity" evidence="1">
    <location>
        <begin position="162"/>
        <end position="173"/>
    </location>
</feature>
<organism evidence="2 3">
    <name type="scientific">Cohnella kolymensis</name>
    <dbReference type="NCBI Taxonomy" id="1590652"/>
    <lineage>
        <taxon>Bacteria</taxon>
        <taxon>Bacillati</taxon>
        <taxon>Bacillota</taxon>
        <taxon>Bacilli</taxon>
        <taxon>Bacillales</taxon>
        <taxon>Paenibacillaceae</taxon>
        <taxon>Cohnella</taxon>
    </lineage>
</organism>
<proteinExistence type="predicted"/>
<dbReference type="PANTHER" id="PTHR38433:SF1">
    <property type="entry name" value="DUF1641 DOMAIN-CONTAINING PROTEIN"/>
    <property type="match status" value="1"/>
</dbReference>
<sequence length="187" mass="20193">MARPISEIEFTAHDPAVLEAQALGEILSAVAQHKKPLIQFMDIVHELHKFGILDALEALLKNRHQVGVIGIAQLNDSGMQHILKNVILATQFLGKVEPTSLDNMLKGVLSGMERAGGQVADSNNKPVGMFGMIRAMGDEDVRSALGFMLNFLTGMGSQIKQNNAQAQNSQGQKDGSGTHGTQHQHVH</sequence>
<gene>
    <name evidence="2" type="ORF">SD71_02890</name>
</gene>
<keyword evidence="3" id="KW-1185">Reference proteome</keyword>
<name>A0ABR5A979_9BACL</name>
<evidence type="ECO:0000313" key="3">
    <source>
        <dbReference type="Proteomes" id="UP000054526"/>
    </source>
</evidence>
<dbReference type="PANTHER" id="PTHR38433">
    <property type="match status" value="1"/>
</dbReference>
<dbReference type="Pfam" id="PF07849">
    <property type="entry name" value="DUF1641"/>
    <property type="match status" value="1"/>
</dbReference>
<evidence type="ECO:0008006" key="4">
    <source>
        <dbReference type="Google" id="ProtNLM"/>
    </source>
</evidence>
<reference evidence="2 3" key="1">
    <citation type="submission" date="2014-12" db="EMBL/GenBank/DDBJ databases">
        <title>Draft genome sequence of Cohnella kolymensis strain B-2846.</title>
        <authorList>
            <person name="Karlyshev A.V."/>
            <person name="Kudryashova E.B."/>
        </authorList>
    </citation>
    <scope>NUCLEOTIDE SEQUENCE [LARGE SCALE GENOMIC DNA]</scope>
    <source>
        <strain evidence="2 3">VKM B-2846</strain>
    </source>
</reference>
<comment type="caution">
    <text evidence="2">The sequence shown here is derived from an EMBL/GenBank/DDBJ whole genome shotgun (WGS) entry which is preliminary data.</text>
</comment>